<dbReference type="Pfam" id="PF13289">
    <property type="entry name" value="SIR2_2"/>
    <property type="match status" value="1"/>
</dbReference>
<accession>A0A6N8S7K1</accession>
<dbReference type="AlphaFoldDB" id="A0A6N8S7K1"/>
<evidence type="ECO:0000313" key="2">
    <source>
        <dbReference type="Proteomes" id="UP000435802"/>
    </source>
</evidence>
<sequence>MLEDDVAKIAQSCFASSPVVVLGSGASASHGLPGMGALKDFLLEKVTTDGDEEAEGWAKVTEAFAAGEHLEQALTGKALPALLTRKIVGHTWECINNSDKVLFSRAVRAEENFPLGRLILALLASSQKVLDIVTTNYDRVAEYACNSVDVIHSVGFTPGYLQRREGSYPISFVQAGKSLRTVKIWKVHGSLDWFERSDGTALSAPLYELPEAGLLPLIVTPGFNKYERTHDEPFRSAIQGADRALEQSDGYLCLGFGFRDAHIEPKILERCRLKKVPVTVVARTLTDEAKTFLQQKAGPLFLGIEQSAKGSRAYFHAYPDGIDIPGVDYWSVDGFLNLVT</sequence>
<dbReference type="Proteomes" id="UP000435802">
    <property type="component" value="Unassembled WGS sequence"/>
</dbReference>
<gene>
    <name evidence="1" type="ORF">GR138_05535</name>
</gene>
<name>A0A6N8S7K1_9HYPH</name>
<evidence type="ECO:0000313" key="1">
    <source>
        <dbReference type="EMBL" id="MXN44641.1"/>
    </source>
</evidence>
<dbReference type="RefSeq" id="WP_160857620.1">
    <property type="nucleotide sequence ID" value="NZ_WUMK01000002.1"/>
</dbReference>
<proteinExistence type="predicted"/>
<dbReference type="SUPFAM" id="SSF52467">
    <property type="entry name" value="DHS-like NAD/FAD-binding domain"/>
    <property type="match status" value="1"/>
</dbReference>
<protein>
    <submittedName>
        <fullName evidence="1">SIR2 family protein</fullName>
    </submittedName>
</protein>
<organism evidence="1 2">
    <name type="scientific">Shinella kummerowiae</name>
    <dbReference type="NCBI Taxonomy" id="417745"/>
    <lineage>
        <taxon>Bacteria</taxon>
        <taxon>Pseudomonadati</taxon>
        <taxon>Pseudomonadota</taxon>
        <taxon>Alphaproteobacteria</taxon>
        <taxon>Hyphomicrobiales</taxon>
        <taxon>Rhizobiaceae</taxon>
        <taxon>Shinella</taxon>
    </lineage>
</organism>
<dbReference type="InterPro" id="IPR029035">
    <property type="entry name" value="DHS-like_NAD/FAD-binding_dom"/>
</dbReference>
<comment type="caution">
    <text evidence="1">The sequence shown here is derived from an EMBL/GenBank/DDBJ whole genome shotgun (WGS) entry which is preliminary data.</text>
</comment>
<reference evidence="1 2" key="1">
    <citation type="submission" date="2019-12" db="EMBL/GenBank/DDBJ databases">
        <title>Shinella kummerowiae sp. nov., a symbiotic bacterium isolated from root nodules of the herbal legume Kummerowia stipulacea.</title>
        <authorList>
            <person name="Gao J."/>
        </authorList>
    </citation>
    <scope>NUCLEOTIDE SEQUENCE [LARGE SCALE GENOMIC DNA]</scope>
    <source>
        <strain evidence="1 2">CCBAU 25048</strain>
    </source>
</reference>
<keyword evidence="2" id="KW-1185">Reference proteome</keyword>
<dbReference type="EMBL" id="WUMK01000002">
    <property type="protein sequence ID" value="MXN44641.1"/>
    <property type="molecule type" value="Genomic_DNA"/>
</dbReference>
<dbReference type="OrthoDB" id="9808492at2"/>